<dbReference type="PROSITE" id="PS00086">
    <property type="entry name" value="CYTOCHROME_P450"/>
    <property type="match status" value="1"/>
</dbReference>
<keyword evidence="4 9" id="KW-0349">Heme</keyword>
<dbReference type="Gene3D" id="1.10.630.10">
    <property type="entry name" value="Cytochrome P450"/>
    <property type="match status" value="1"/>
</dbReference>
<evidence type="ECO:0000256" key="10">
    <source>
        <dbReference type="RuleBase" id="RU000461"/>
    </source>
</evidence>
<accession>A0A0C3QKS5</accession>
<dbReference type="InterPro" id="IPR036396">
    <property type="entry name" value="Cyt_P450_sf"/>
</dbReference>
<dbReference type="SUPFAM" id="SSF48264">
    <property type="entry name" value="Cytochrome P450"/>
    <property type="match status" value="1"/>
</dbReference>
<dbReference type="InterPro" id="IPR002401">
    <property type="entry name" value="Cyt_P450_E_grp-I"/>
</dbReference>
<feature type="signal peptide" evidence="11">
    <location>
        <begin position="1"/>
        <end position="15"/>
    </location>
</feature>
<reference evidence="13" key="2">
    <citation type="submission" date="2015-01" db="EMBL/GenBank/DDBJ databases">
        <title>Evolutionary Origins and Diversification of the Mycorrhizal Mutualists.</title>
        <authorList>
            <consortium name="DOE Joint Genome Institute"/>
            <consortium name="Mycorrhizal Genomics Consortium"/>
            <person name="Kohler A."/>
            <person name="Kuo A."/>
            <person name="Nagy L.G."/>
            <person name="Floudas D."/>
            <person name="Copeland A."/>
            <person name="Barry K.W."/>
            <person name="Cichocki N."/>
            <person name="Veneault-Fourrey C."/>
            <person name="LaButti K."/>
            <person name="Lindquist E.A."/>
            <person name="Lipzen A."/>
            <person name="Lundell T."/>
            <person name="Morin E."/>
            <person name="Murat C."/>
            <person name="Riley R."/>
            <person name="Ohm R."/>
            <person name="Sun H."/>
            <person name="Tunlid A."/>
            <person name="Henrissat B."/>
            <person name="Grigoriev I.V."/>
            <person name="Hibbett D.S."/>
            <person name="Martin F."/>
        </authorList>
    </citation>
    <scope>NUCLEOTIDE SEQUENCE [LARGE SCALE GENOMIC DNA]</scope>
    <source>
        <strain evidence="13">MUT 4182</strain>
    </source>
</reference>
<keyword evidence="13" id="KW-1185">Reference proteome</keyword>
<evidence type="ECO:0000256" key="2">
    <source>
        <dbReference type="ARBA" id="ARBA00005179"/>
    </source>
</evidence>
<evidence type="ECO:0000256" key="1">
    <source>
        <dbReference type="ARBA" id="ARBA00001971"/>
    </source>
</evidence>
<evidence type="ECO:0000256" key="3">
    <source>
        <dbReference type="ARBA" id="ARBA00010617"/>
    </source>
</evidence>
<dbReference type="GO" id="GO:0020037">
    <property type="term" value="F:heme binding"/>
    <property type="evidence" value="ECO:0007669"/>
    <property type="project" value="InterPro"/>
</dbReference>
<dbReference type="InterPro" id="IPR017972">
    <property type="entry name" value="Cyt_P450_CS"/>
</dbReference>
<dbReference type="InterPro" id="IPR050364">
    <property type="entry name" value="Cytochrome_P450_fung"/>
</dbReference>
<dbReference type="GO" id="GO:0016705">
    <property type="term" value="F:oxidoreductase activity, acting on paired donors, with incorporation or reduction of molecular oxygen"/>
    <property type="evidence" value="ECO:0007669"/>
    <property type="project" value="InterPro"/>
</dbReference>
<comment type="cofactor">
    <cofactor evidence="1 9">
        <name>heme</name>
        <dbReference type="ChEBI" id="CHEBI:30413"/>
    </cofactor>
</comment>
<organism evidence="12 13">
    <name type="scientific">Tulasnella calospora MUT 4182</name>
    <dbReference type="NCBI Taxonomy" id="1051891"/>
    <lineage>
        <taxon>Eukaryota</taxon>
        <taxon>Fungi</taxon>
        <taxon>Dikarya</taxon>
        <taxon>Basidiomycota</taxon>
        <taxon>Agaricomycotina</taxon>
        <taxon>Agaricomycetes</taxon>
        <taxon>Cantharellales</taxon>
        <taxon>Tulasnellaceae</taxon>
        <taxon>Tulasnella</taxon>
    </lineage>
</organism>
<dbReference type="Proteomes" id="UP000054248">
    <property type="component" value="Unassembled WGS sequence"/>
</dbReference>
<evidence type="ECO:0000256" key="4">
    <source>
        <dbReference type="ARBA" id="ARBA00022617"/>
    </source>
</evidence>
<evidence type="ECO:0000256" key="8">
    <source>
        <dbReference type="ARBA" id="ARBA00023033"/>
    </source>
</evidence>
<evidence type="ECO:0000256" key="9">
    <source>
        <dbReference type="PIRSR" id="PIRSR602401-1"/>
    </source>
</evidence>
<keyword evidence="6 10" id="KW-0560">Oxidoreductase</keyword>
<protein>
    <recommendedName>
        <fullName evidence="14">Cytochrome P450</fullName>
    </recommendedName>
</protein>
<dbReference type="InterPro" id="IPR001128">
    <property type="entry name" value="Cyt_P450"/>
</dbReference>
<evidence type="ECO:0000256" key="6">
    <source>
        <dbReference type="ARBA" id="ARBA00023002"/>
    </source>
</evidence>
<feature type="non-terminal residue" evidence="12">
    <location>
        <position position="436"/>
    </location>
</feature>
<dbReference type="Pfam" id="PF00067">
    <property type="entry name" value="p450"/>
    <property type="match status" value="2"/>
</dbReference>
<dbReference type="HOGENOM" id="CLU_001570_2_3_1"/>
<feature type="non-terminal residue" evidence="12">
    <location>
        <position position="1"/>
    </location>
</feature>
<keyword evidence="8 10" id="KW-0503">Monooxygenase</keyword>
<dbReference type="STRING" id="1051891.A0A0C3QKS5"/>
<feature type="binding site" description="axial binding residue" evidence="9">
    <location>
        <position position="407"/>
    </location>
    <ligand>
        <name>heme</name>
        <dbReference type="ChEBI" id="CHEBI:30413"/>
    </ligand>
    <ligandPart>
        <name>Fe</name>
        <dbReference type="ChEBI" id="CHEBI:18248"/>
    </ligandPart>
</feature>
<dbReference type="PANTHER" id="PTHR46300:SF5">
    <property type="entry name" value="CYTOCHROME P450"/>
    <property type="match status" value="1"/>
</dbReference>
<name>A0A0C3QKS5_9AGAM</name>
<evidence type="ECO:0000313" key="12">
    <source>
        <dbReference type="EMBL" id="KIO33175.1"/>
    </source>
</evidence>
<evidence type="ECO:0008006" key="14">
    <source>
        <dbReference type="Google" id="ProtNLM"/>
    </source>
</evidence>
<comment type="similarity">
    <text evidence="3 10">Belongs to the cytochrome P450 family.</text>
</comment>
<evidence type="ECO:0000256" key="7">
    <source>
        <dbReference type="ARBA" id="ARBA00023004"/>
    </source>
</evidence>
<dbReference type="AlphaFoldDB" id="A0A0C3QKS5"/>
<comment type="pathway">
    <text evidence="2">Secondary metabolite biosynthesis.</text>
</comment>
<evidence type="ECO:0000256" key="11">
    <source>
        <dbReference type="SAM" id="SignalP"/>
    </source>
</evidence>
<dbReference type="OrthoDB" id="2789670at2759"/>
<dbReference type="GO" id="GO:0004497">
    <property type="term" value="F:monooxygenase activity"/>
    <property type="evidence" value="ECO:0007669"/>
    <property type="project" value="UniProtKB-KW"/>
</dbReference>
<evidence type="ECO:0000256" key="5">
    <source>
        <dbReference type="ARBA" id="ARBA00022723"/>
    </source>
</evidence>
<keyword evidence="11" id="KW-0732">Signal</keyword>
<dbReference type="EMBL" id="KN822950">
    <property type="protein sequence ID" value="KIO33175.1"/>
    <property type="molecule type" value="Genomic_DNA"/>
</dbReference>
<evidence type="ECO:0000313" key="13">
    <source>
        <dbReference type="Proteomes" id="UP000054248"/>
    </source>
</evidence>
<keyword evidence="5 9" id="KW-0479">Metal-binding</keyword>
<dbReference type="PANTHER" id="PTHR46300">
    <property type="entry name" value="P450, PUTATIVE (EUROFUNG)-RELATED-RELATED"/>
    <property type="match status" value="1"/>
</dbReference>
<dbReference type="PRINTS" id="PR00463">
    <property type="entry name" value="EP450I"/>
</dbReference>
<reference evidence="12 13" key="1">
    <citation type="submission" date="2014-04" db="EMBL/GenBank/DDBJ databases">
        <authorList>
            <consortium name="DOE Joint Genome Institute"/>
            <person name="Kuo A."/>
            <person name="Girlanda M."/>
            <person name="Perotto S."/>
            <person name="Kohler A."/>
            <person name="Nagy L.G."/>
            <person name="Floudas D."/>
            <person name="Copeland A."/>
            <person name="Barry K.W."/>
            <person name="Cichocki N."/>
            <person name="Veneault-Fourrey C."/>
            <person name="LaButti K."/>
            <person name="Lindquist E.A."/>
            <person name="Lipzen A."/>
            <person name="Lundell T."/>
            <person name="Morin E."/>
            <person name="Murat C."/>
            <person name="Sun H."/>
            <person name="Tunlid A."/>
            <person name="Henrissat B."/>
            <person name="Grigoriev I.V."/>
            <person name="Hibbett D.S."/>
            <person name="Martin F."/>
            <person name="Nordberg H.P."/>
            <person name="Cantor M.N."/>
            <person name="Hua S.X."/>
        </authorList>
    </citation>
    <scope>NUCLEOTIDE SEQUENCE [LARGE SCALE GENOMIC DNA]</scope>
    <source>
        <strain evidence="12 13">MUT 4182</strain>
    </source>
</reference>
<proteinExistence type="inferred from homology"/>
<keyword evidence="7 9" id="KW-0408">Iron</keyword>
<gene>
    <name evidence="12" type="ORF">M407DRAFT_58307</name>
</gene>
<sequence>LVLGLFSFFFSCALTGHLDITWPPGPRPLPLIGNILDMPQSEFALAWTKLGEQYGAMTWLAIPGQPFLILNSFEAAKELLGGRGSIYTDRPRFTMATTLMGFESLTPLSRSNSAWRNQRTLLKHALSIEVIQRDYSALISRKVREYLEGLLSQPESFLGDLHRIISETVVELTYGKRMDIHGRDFVKLNAHITEILDGGMQGYAVDLIPALQYLPSWLPGMRFKRDAAKWKRGSGRACSKASRTAWSAQLTLLLAHDSNQTSIALRLGGWRYNHRITNAMRAFLLAMVLFPSVQERACSEIDRIIGSERIPTLDDEQHLPYLHALLLEVLRWSPGSAGGVPHASIKDDVYNGYFIPKGTAVIANTWGITRNPKHYTNPSTFDPERYLKPDPELDPREYAFGYGRRACPGSELTFRIAWLMASSILWSFRLKRSESD</sequence>
<feature type="chain" id="PRO_5013175662" description="Cytochrome P450" evidence="11">
    <location>
        <begin position="16"/>
        <end position="436"/>
    </location>
</feature>
<dbReference type="GO" id="GO:0005506">
    <property type="term" value="F:iron ion binding"/>
    <property type="evidence" value="ECO:0007669"/>
    <property type="project" value="InterPro"/>
</dbReference>